<evidence type="ECO:0000256" key="3">
    <source>
        <dbReference type="ARBA" id="ARBA00048132"/>
    </source>
</evidence>
<feature type="domain" description="FAD/NAD(P)-binding" evidence="4">
    <location>
        <begin position="18"/>
        <end position="207"/>
    </location>
</feature>
<gene>
    <name evidence="5" type="ORF">GCM10025789_05420</name>
</gene>
<dbReference type="Proteomes" id="UP001501521">
    <property type="component" value="Unassembled WGS sequence"/>
</dbReference>
<evidence type="ECO:0000313" key="5">
    <source>
        <dbReference type="EMBL" id="GAA4891459.1"/>
    </source>
</evidence>
<name>A0ABP9F1J0_9ACTN</name>
<dbReference type="Pfam" id="PF07992">
    <property type="entry name" value="Pyr_redox_2"/>
    <property type="match status" value="1"/>
</dbReference>
<evidence type="ECO:0000313" key="6">
    <source>
        <dbReference type="Proteomes" id="UP001501521"/>
    </source>
</evidence>
<comment type="catalytic activity">
    <reaction evidence="3">
        <text>[thioredoxin]-dithiol + NADP(+) = [thioredoxin]-disulfide + NADPH + H(+)</text>
        <dbReference type="Rhea" id="RHEA:20345"/>
        <dbReference type="Rhea" id="RHEA-COMP:10698"/>
        <dbReference type="Rhea" id="RHEA-COMP:10700"/>
        <dbReference type="ChEBI" id="CHEBI:15378"/>
        <dbReference type="ChEBI" id="CHEBI:29950"/>
        <dbReference type="ChEBI" id="CHEBI:50058"/>
        <dbReference type="ChEBI" id="CHEBI:57783"/>
        <dbReference type="ChEBI" id="CHEBI:58349"/>
        <dbReference type="EC" id="1.8.1.9"/>
    </reaction>
</comment>
<keyword evidence="1" id="KW-0285">Flavoprotein</keyword>
<keyword evidence="6" id="KW-1185">Reference proteome</keyword>
<dbReference type="EMBL" id="BAABLV010000008">
    <property type="protein sequence ID" value="GAA4891459.1"/>
    <property type="molecule type" value="Genomic_DNA"/>
</dbReference>
<organism evidence="5 6">
    <name type="scientific">Tessaracoccus lubricantis</name>
    <dbReference type="NCBI Taxonomy" id="545543"/>
    <lineage>
        <taxon>Bacteria</taxon>
        <taxon>Bacillati</taxon>
        <taxon>Actinomycetota</taxon>
        <taxon>Actinomycetes</taxon>
        <taxon>Propionibacteriales</taxon>
        <taxon>Propionibacteriaceae</taxon>
        <taxon>Tessaracoccus</taxon>
    </lineage>
</organism>
<evidence type="ECO:0000256" key="1">
    <source>
        <dbReference type="ARBA" id="ARBA00022630"/>
    </source>
</evidence>
<keyword evidence="2" id="KW-0560">Oxidoreductase</keyword>
<proteinExistence type="predicted"/>
<dbReference type="Gene3D" id="3.50.50.60">
    <property type="entry name" value="FAD/NAD(P)-binding domain"/>
    <property type="match status" value="2"/>
</dbReference>
<comment type="caution">
    <text evidence="5">The sequence shown here is derived from an EMBL/GenBank/DDBJ whole genome shotgun (WGS) entry which is preliminary data.</text>
</comment>
<evidence type="ECO:0000256" key="2">
    <source>
        <dbReference type="ARBA" id="ARBA00023002"/>
    </source>
</evidence>
<accession>A0ABP9F1J0</accession>
<dbReference type="PANTHER" id="PTHR48105">
    <property type="entry name" value="THIOREDOXIN REDUCTASE 1-RELATED-RELATED"/>
    <property type="match status" value="1"/>
</dbReference>
<reference evidence="6" key="1">
    <citation type="journal article" date="2019" name="Int. J. Syst. Evol. Microbiol.">
        <title>The Global Catalogue of Microorganisms (GCM) 10K type strain sequencing project: providing services to taxonomists for standard genome sequencing and annotation.</title>
        <authorList>
            <consortium name="The Broad Institute Genomics Platform"/>
            <consortium name="The Broad Institute Genome Sequencing Center for Infectious Disease"/>
            <person name="Wu L."/>
            <person name="Ma J."/>
        </authorList>
    </citation>
    <scope>NUCLEOTIDE SEQUENCE [LARGE SCALE GENOMIC DNA]</scope>
    <source>
        <strain evidence="6">JCM 19125</strain>
    </source>
</reference>
<sequence>MRRATVARADLADPGVRVTLDDGDELSARALVVASGMTDKLPDVPGLAERWGSSVLHCPYCHGWEVRGQRLGVLASSPMDAHRATLIRQWSEHIVFFAAAAHGVDDRDAARLRSRGVELVTSPVTEVLGEGTSTSGVRLEDGSVVEVDALFTGGEPVPHDRFVRHLGLERAESPMGSFLKVDAVGATSSGRIWAVGNVVNPAATVAMSMGAAAMTGGAVNMALVEEDFDHAMADGPGIGTLTR</sequence>
<dbReference type="InterPro" id="IPR023753">
    <property type="entry name" value="FAD/NAD-binding_dom"/>
</dbReference>
<dbReference type="InterPro" id="IPR036188">
    <property type="entry name" value="FAD/NAD-bd_sf"/>
</dbReference>
<dbReference type="InterPro" id="IPR050097">
    <property type="entry name" value="Ferredoxin-NADP_redctase_2"/>
</dbReference>
<dbReference type="SUPFAM" id="SSF51905">
    <property type="entry name" value="FAD/NAD(P)-binding domain"/>
    <property type="match status" value="1"/>
</dbReference>
<protein>
    <recommendedName>
        <fullName evidence="4">FAD/NAD(P)-binding domain-containing protein</fullName>
    </recommendedName>
</protein>
<evidence type="ECO:0000259" key="4">
    <source>
        <dbReference type="Pfam" id="PF07992"/>
    </source>
</evidence>